<keyword evidence="2" id="KW-1185">Reference proteome</keyword>
<dbReference type="EMBL" id="JANJQO010000829">
    <property type="protein sequence ID" value="KAJ2974436.1"/>
    <property type="molecule type" value="Genomic_DNA"/>
</dbReference>
<accession>A0ACC1N744</accession>
<sequence>MAGMLVNTAIQWLKDNPSYFDPSITELGLDQIGARRETDIPSWVGLICVHAQKDVQAVWERFGFKVDEGMGSWWEEGILHVGMFQRLDITEKKMRIY</sequence>
<evidence type="ECO:0000313" key="1">
    <source>
        <dbReference type="EMBL" id="KAJ2974436.1"/>
    </source>
</evidence>
<reference evidence="1" key="1">
    <citation type="submission" date="2022-08" db="EMBL/GenBank/DDBJ databases">
        <title>Genome Sequence of Lecanicillium fungicola.</title>
        <authorList>
            <person name="Buettner E."/>
        </authorList>
    </citation>
    <scope>NUCLEOTIDE SEQUENCE</scope>
    <source>
        <strain evidence="1">Babe33</strain>
    </source>
</reference>
<name>A0ACC1N744_9HYPO</name>
<proteinExistence type="predicted"/>
<evidence type="ECO:0000313" key="2">
    <source>
        <dbReference type="Proteomes" id="UP001143910"/>
    </source>
</evidence>
<dbReference type="Proteomes" id="UP001143910">
    <property type="component" value="Unassembled WGS sequence"/>
</dbReference>
<organism evidence="1 2">
    <name type="scientific">Zarea fungicola</name>
    <dbReference type="NCBI Taxonomy" id="93591"/>
    <lineage>
        <taxon>Eukaryota</taxon>
        <taxon>Fungi</taxon>
        <taxon>Dikarya</taxon>
        <taxon>Ascomycota</taxon>
        <taxon>Pezizomycotina</taxon>
        <taxon>Sordariomycetes</taxon>
        <taxon>Hypocreomycetidae</taxon>
        <taxon>Hypocreales</taxon>
        <taxon>Cordycipitaceae</taxon>
        <taxon>Zarea</taxon>
    </lineage>
</organism>
<protein>
    <submittedName>
        <fullName evidence="1">Uncharacterized protein</fullName>
    </submittedName>
</protein>
<gene>
    <name evidence="1" type="ORF">NQ176_g6060</name>
</gene>
<comment type="caution">
    <text evidence="1">The sequence shown here is derived from an EMBL/GenBank/DDBJ whole genome shotgun (WGS) entry which is preliminary data.</text>
</comment>